<name>A0A6S9E280_HETAK</name>
<protein>
    <submittedName>
        <fullName evidence="1">Uncharacterized protein</fullName>
    </submittedName>
</protein>
<sequence length="119" mass="13114">MCNHVCPVHHSKHSAACLEKPCCKGGIPRARLPQSVKPGFVADEGVPLSYVQREECRRRPSQAVSSYDHLVAGVQVAAEGRGHVRDARRLQAPVVVAETVVHISQRNVLYDTLIEEIKL</sequence>
<organism evidence="1">
    <name type="scientific">Heterosigma akashiwo</name>
    <name type="common">Chromophytic alga</name>
    <name type="synonym">Heterosigma carterae</name>
    <dbReference type="NCBI Taxonomy" id="2829"/>
    <lineage>
        <taxon>Eukaryota</taxon>
        <taxon>Sar</taxon>
        <taxon>Stramenopiles</taxon>
        <taxon>Ochrophyta</taxon>
        <taxon>Raphidophyceae</taxon>
        <taxon>Chattonellales</taxon>
        <taxon>Chattonellaceae</taxon>
        <taxon>Heterosigma</taxon>
    </lineage>
</organism>
<gene>
    <name evidence="1" type="ORF">HAKA00212_LOCUS2725</name>
</gene>
<dbReference type="EMBL" id="HBIU01007063">
    <property type="protein sequence ID" value="CAE0624059.1"/>
    <property type="molecule type" value="Transcribed_RNA"/>
</dbReference>
<evidence type="ECO:0000313" key="1">
    <source>
        <dbReference type="EMBL" id="CAE0624059.1"/>
    </source>
</evidence>
<reference evidence="1" key="1">
    <citation type="submission" date="2021-01" db="EMBL/GenBank/DDBJ databases">
        <authorList>
            <person name="Corre E."/>
            <person name="Pelletier E."/>
            <person name="Niang G."/>
            <person name="Scheremetjew M."/>
            <person name="Finn R."/>
            <person name="Kale V."/>
            <person name="Holt S."/>
            <person name="Cochrane G."/>
            <person name="Meng A."/>
            <person name="Brown T."/>
            <person name="Cohen L."/>
        </authorList>
    </citation>
    <scope>NUCLEOTIDE SEQUENCE</scope>
    <source>
        <strain evidence="1">CCMP3107</strain>
    </source>
</reference>
<accession>A0A6S9E280</accession>
<dbReference type="AlphaFoldDB" id="A0A6S9E280"/>
<proteinExistence type="predicted"/>